<dbReference type="InterPro" id="IPR000172">
    <property type="entry name" value="GMC_OxRdtase_N"/>
</dbReference>
<keyword evidence="4 5" id="KW-0274">FAD</keyword>
<feature type="binding site" evidence="5">
    <location>
        <position position="81"/>
    </location>
    <ligand>
        <name>FAD</name>
        <dbReference type="ChEBI" id="CHEBI:57692"/>
    </ligand>
</feature>
<dbReference type="InterPro" id="IPR036188">
    <property type="entry name" value="FAD/NAD-bd_sf"/>
</dbReference>
<evidence type="ECO:0000256" key="3">
    <source>
        <dbReference type="ARBA" id="ARBA00022630"/>
    </source>
</evidence>
<evidence type="ECO:0000313" key="10">
    <source>
        <dbReference type="Proteomes" id="UP000267408"/>
    </source>
</evidence>
<organism evidence="8 9">
    <name type="scientific">Kitasatospora cineracea</name>
    <dbReference type="NCBI Taxonomy" id="88074"/>
    <lineage>
        <taxon>Bacteria</taxon>
        <taxon>Bacillati</taxon>
        <taxon>Actinomycetota</taxon>
        <taxon>Actinomycetes</taxon>
        <taxon>Kitasatosporales</taxon>
        <taxon>Streptomycetaceae</taxon>
        <taxon>Kitasatospora</taxon>
    </lineage>
</organism>
<dbReference type="PROSITE" id="PS00624">
    <property type="entry name" value="GMC_OXRED_2"/>
    <property type="match status" value="1"/>
</dbReference>
<dbReference type="Pfam" id="PF00732">
    <property type="entry name" value="GMC_oxred_N"/>
    <property type="match status" value="1"/>
</dbReference>
<feature type="binding site" evidence="5">
    <location>
        <position position="435"/>
    </location>
    <ligand>
        <name>substrate</name>
    </ligand>
</feature>
<keyword evidence="3" id="KW-0285">Flavoprotein</keyword>
<accession>A0A3N4RWS8</accession>
<proteinExistence type="inferred from homology"/>
<dbReference type="EMBL" id="RJVJ01000002">
    <property type="protein sequence ID" value="ROR38075.1"/>
    <property type="molecule type" value="Genomic_DNA"/>
</dbReference>
<reference evidence="9 10" key="1">
    <citation type="submission" date="2018-11" db="EMBL/GenBank/DDBJ databases">
        <title>Sequencing the genomes of 1000 actinobacteria strains.</title>
        <authorList>
            <person name="Klenk H.-P."/>
        </authorList>
    </citation>
    <scope>NUCLEOTIDE SEQUENCE [LARGE SCALE GENOMIC DNA]</scope>
    <source>
        <strain evidence="7 10">DSM 44780</strain>
        <strain evidence="8 9">DSM 44781</strain>
    </source>
</reference>
<evidence type="ECO:0000313" key="9">
    <source>
        <dbReference type="Proteomes" id="UP000266906"/>
    </source>
</evidence>
<comment type="cofactor">
    <cofactor evidence="1 5">
        <name>FAD</name>
        <dbReference type="ChEBI" id="CHEBI:57692"/>
    </cofactor>
</comment>
<dbReference type="Proteomes" id="UP000266906">
    <property type="component" value="Unassembled WGS sequence"/>
</dbReference>
<protein>
    <submittedName>
        <fullName evidence="8">Choline dehydrogenase</fullName>
    </submittedName>
</protein>
<accession>A0A8G1UC89</accession>
<dbReference type="PIRSF" id="PIRSF000137">
    <property type="entry name" value="Alcohol_oxidase"/>
    <property type="match status" value="1"/>
</dbReference>
<keyword evidence="9" id="KW-1185">Reference proteome</keyword>
<dbReference type="EMBL" id="RKQG01000002">
    <property type="protein sequence ID" value="RPE28524.1"/>
    <property type="molecule type" value="Genomic_DNA"/>
</dbReference>
<dbReference type="InterPro" id="IPR007867">
    <property type="entry name" value="GMC_OxRtase_C"/>
</dbReference>
<evidence type="ECO:0000313" key="8">
    <source>
        <dbReference type="EMBL" id="RPE28524.1"/>
    </source>
</evidence>
<dbReference type="PANTHER" id="PTHR11552:SF147">
    <property type="entry name" value="CHOLINE DEHYDROGENASE, MITOCHONDRIAL"/>
    <property type="match status" value="1"/>
</dbReference>
<comment type="caution">
    <text evidence="8">The sequence shown here is derived from an EMBL/GenBank/DDBJ whole genome shotgun (WGS) entry which is preliminary data.</text>
</comment>
<comment type="similarity">
    <text evidence="2">Belongs to the GMC oxidoreductase family.</text>
</comment>
<dbReference type="AlphaFoldDB" id="A0A3N4RWS8"/>
<dbReference type="RefSeq" id="WP_123562434.1">
    <property type="nucleotide sequence ID" value="NZ_JBEYIY010000063.1"/>
</dbReference>
<dbReference type="Gene3D" id="3.30.410.40">
    <property type="match status" value="1"/>
</dbReference>
<feature type="domain" description="Glucose-methanol-choline oxidoreductase N-terminal" evidence="6">
    <location>
        <begin position="249"/>
        <end position="263"/>
    </location>
</feature>
<gene>
    <name evidence="8" type="ORF">EDD38_5661</name>
    <name evidence="7" type="ORF">EDD39_6238</name>
</gene>
<evidence type="ECO:0000256" key="5">
    <source>
        <dbReference type="PIRSR" id="PIRSR000137-2"/>
    </source>
</evidence>
<dbReference type="Gene3D" id="3.50.50.60">
    <property type="entry name" value="FAD/NAD(P)-binding domain"/>
    <property type="match status" value="1"/>
</dbReference>
<evidence type="ECO:0000256" key="1">
    <source>
        <dbReference type="ARBA" id="ARBA00001974"/>
    </source>
</evidence>
<dbReference type="SUPFAM" id="SSF54373">
    <property type="entry name" value="FAD-linked reductases, C-terminal domain"/>
    <property type="match status" value="1"/>
</dbReference>
<dbReference type="PANTHER" id="PTHR11552">
    <property type="entry name" value="GLUCOSE-METHANOL-CHOLINE GMC OXIDOREDUCTASE"/>
    <property type="match status" value="1"/>
</dbReference>
<evidence type="ECO:0000313" key="7">
    <source>
        <dbReference type="EMBL" id="ROR38075.1"/>
    </source>
</evidence>
<dbReference type="Pfam" id="PF05199">
    <property type="entry name" value="GMC_oxred_C"/>
    <property type="match status" value="1"/>
</dbReference>
<feature type="binding site" evidence="5">
    <location>
        <position position="218"/>
    </location>
    <ligand>
        <name>FAD</name>
        <dbReference type="ChEBI" id="CHEBI:57692"/>
    </ligand>
</feature>
<sequence>MELDVVVVGAGSAGCVVAARLSEDPEREVLLLEAGPDYTADGQWPEQLLDAAAMPADHDWGYREAVPPGTRRPVGLLRGKVVGGSSAVNYCLALRSRPADHRAWAAQGLPDWSWEQVLPFYRQLEDDPDGDPRWHGRSGPVPVRRGGAEELTDAQRSFLAACRSEGHKAVADFNDPTAEGVGVAPLNQLGGRRENAVFTHLAPALQRPNLRLRADCEVHSVLVEDGRAVGVRLGTGEELRARQVVLSAGSYSSPAILQRSGIGPAAHLRELGITVVRDRPGVGSGLVEHPAYRTVFAARPGDYPAPRLRTMLSLRSSPDAPDVDLHVQARAAAPTLSRGPHPTGYDMIMMVGLVQPRSTGSVRLASPDSADQPVIDMGFYRDPEDARRVAAGVRTARRLADTAALRELLTGELRPGPEVADADLEEAVRHHPAIYNHPVGTCRMAPADAPDAVVDGRCRVYGVEGLLVVDASVMPVSPRATTHLPVLMLAERAVALNWPTPHR</sequence>
<evidence type="ECO:0000256" key="2">
    <source>
        <dbReference type="ARBA" id="ARBA00010790"/>
    </source>
</evidence>
<dbReference type="GO" id="GO:0016614">
    <property type="term" value="F:oxidoreductase activity, acting on CH-OH group of donors"/>
    <property type="evidence" value="ECO:0007669"/>
    <property type="project" value="InterPro"/>
</dbReference>
<dbReference type="InterPro" id="IPR012132">
    <property type="entry name" value="GMC_OxRdtase"/>
</dbReference>
<dbReference type="Proteomes" id="UP000267408">
    <property type="component" value="Unassembled WGS sequence"/>
</dbReference>
<evidence type="ECO:0000256" key="4">
    <source>
        <dbReference type="ARBA" id="ARBA00022827"/>
    </source>
</evidence>
<dbReference type="SUPFAM" id="SSF51905">
    <property type="entry name" value="FAD/NAD(P)-binding domain"/>
    <property type="match status" value="1"/>
</dbReference>
<evidence type="ECO:0000259" key="6">
    <source>
        <dbReference type="PROSITE" id="PS00624"/>
    </source>
</evidence>
<dbReference type="GO" id="GO:0050660">
    <property type="term" value="F:flavin adenine dinucleotide binding"/>
    <property type="evidence" value="ECO:0007669"/>
    <property type="project" value="InterPro"/>
</dbReference>
<name>A0A3N4RWS8_9ACTN</name>
<dbReference type="OrthoDB" id="9785276at2"/>